<evidence type="ECO:0000256" key="1">
    <source>
        <dbReference type="ARBA" id="ARBA00022536"/>
    </source>
</evidence>
<proteinExistence type="predicted"/>
<feature type="disulfide bond" evidence="2">
    <location>
        <begin position="319"/>
        <end position="329"/>
    </location>
</feature>
<feature type="domain" description="EGF-like" evidence="6">
    <location>
        <begin position="352"/>
        <end position="388"/>
    </location>
</feature>
<keyword evidence="2" id="KW-1015">Disulfide bond</keyword>
<feature type="signal peptide" evidence="5">
    <location>
        <begin position="1"/>
        <end position="21"/>
    </location>
</feature>
<gene>
    <name evidence="7" type="ORF">TCAL_09155</name>
</gene>
<dbReference type="GO" id="GO:0017147">
    <property type="term" value="F:Wnt-protein binding"/>
    <property type="evidence" value="ECO:0007669"/>
    <property type="project" value="TreeGrafter"/>
</dbReference>
<dbReference type="GO" id="GO:0042813">
    <property type="term" value="F:Wnt receptor activity"/>
    <property type="evidence" value="ECO:0007669"/>
    <property type="project" value="TreeGrafter"/>
</dbReference>
<feature type="compositionally biased region" description="Low complexity" evidence="3">
    <location>
        <begin position="525"/>
        <end position="543"/>
    </location>
</feature>
<dbReference type="InterPro" id="IPR000742">
    <property type="entry name" value="EGF"/>
</dbReference>
<keyword evidence="4" id="KW-1133">Transmembrane helix</keyword>
<dbReference type="SUPFAM" id="SSF57196">
    <property type="entry name" value="EGF/Laminin"/>
    <property type="match status" value="2"/>
</dbReference>
<dbReference type="InterPro" id="IPR000033">
    <property type="entry name" value="LDLR_classB_rpt"/>
</dbReference>
<keyword evidence="5" id="KW-0732">Signal</keyword>
<keyword evidence="4" id="KW-0812">Transmembrane</keyword>
<dbReference type="Gene3D" id="2.120.10.30">
    <property type="entry name" value="TolB, C-terminal domain"/>
    <property type="match status" value="1"/>
</dbReference>
<reference evidence="7 8" key="1">
    <citation type="journal article" date="2018" name="Nat. Ecol. Evol.">
        <title>Genomic signatures of mitonuclear coevolution across populations of Tigriopus californicus.</title>
        <authorList>
            <person name="Barreto F.S."/>
            <person name="Watson E.T."/>
            <person name="Lima T.G."/>
            <person name="Willett C.S."/>
            <person name="Edmands S."/>
            <person name="Li W."/>
            <person name="Burton R.S."/>
        </authorList>
    </citation>
    <scope>NUCLEOTIDE SEQUENCE [LARGE SCALE GENOMIC DNA]</scope>
    <source>
        <strain evidence="7 8">San Diego</strain>
    </source>
</reference>
<organism evidence="7 8">
    <name type="scientific">Tigriopus californicus</name>
    <name type="common">Marine copepod</name>
    <dbReference type="NCBI Taxonomy" id="6832"/>
    <lineage>
        <taxon>Eukaryota</taxon>
        <taxon>Metazoa</taxon>
        <taxon>Ecdysozoa</taxon>
        <taxon>Arthropoda</taxon>
        <taxon>Crustacea</taxon>
        <taxon>Multicrustacea</taxon>
        <taxon>Hexanauplia</taxon>
        <taxon>Copepoda</taxon>
        <taxon>Harpacticoida</taxon>
        <taxon>Harpacticidae</taxon>
        <taxon>Tigriopus</taxon>
    </lineage>
</organism>
<dbReference type="PANTHER" id="PTHR46513">
    <property type="entry name" value="VITELLOGENIN RECEPTOR-LIKE PROTEIN-RELATED-RELATED"/>
    <property type="match status" value="1"/>
</dbReference>
<sequence>MSLLLTSILLLSSWTVPRTLGISDLLFIPTGKSISIVDLKGHPPQTLEHNRIELPSLVTSAIVLNESVFLASVFEIGKSELFLVHTGQEPERIPQAFGRILDVTYEPSLNVGYVLEESQILEFRFQSGTIGSFRKVLTFPAEESELKALAFDPCVKRLFWLNMKTNAIESMIVDQPESREEVLQSLVQPSSFSLDVHEKRLFWTETANYQTSMFTSFYNGSFKQEFCPIQGYDHKPFSLTLNREVFYLSDWRNMAVMAISRSDPSCQAKVLKHYQSRPMSLGLVRDPETPLNCEQQFQGTMFHPSPKYSTVPDYEEPECRNFCLNRGQCHLTTARVPTCQCAGDFTGRRCEMDPCFQYCLNGGECQIDPVSFQPRCICPEGIHDARCQKNINITNPERMESDPSALDLSATNNDEESNSLLTTFIVICGILLLVNLALISVIVHVIRRKHREGPVLPKVVSKNPAKHRTFSGPKSGAKSENNPGFCDGKSSVMLDLEDCCQMTLCHQPCVEATFRKANRRGVSASKSSAIMASPSRSSGSNPSQREDERGLIEDHEGAEDDELSAAVGALQGQGIFAW</sequence>
<dbReference type="GO" id="GO:0060070">
    <property type="term" value="P:canonical Wnt signaling pathway"/>
    <property type="evidence" value="ECO:0007669"/>
    <property type="project" value="TreeGrafter"/>
</dbReference>
<evidence type="ECO:0000313" key="8">
    <source>
        <dbReference type="Proteomes" id="UP000318571"/>
    </source>
</evidence>
<keyword evidence="4" id="KW-0472">Membrane</keyword>
<feature type="region of interest" description="Disordered" evidence="3">
    <location>
        <begin position="525"/>
        <end position="561"/>
    </location>
</feature>
<dbReference type="SMART" id="SM00135">
    <property type="entry name" value="LY"/>
    <property type="match status" value="2"/>
</dbReference>
<feature type="disulfide bond" evidence="2">
    <location>
        <begin position="341"/>
        <end position="350"/>
    </location>
</feature>
<dbReference type="InterPro" id="IPR011042">
    <property type="entry name" value="6-blade_b-propeller_TolB-like"/>
</dbReference>
<evidence type="ECO:0000256" key="2">
    <source>
        <dbReference type="PROSITE-ProRule" id="PRU00076"/>
    </source>
</evidence>
<dbReference type="InterPro" id="IPR050778">
    <property type="entry name" value="Cueball_EGF_LRP_Nidogen"/>
</dbReference>
<feature type="disulfide bond" evidence="2">
    <location>
        <begin position="359"/>
        <end position="376"/>
    </location>
</feature>
<dbReference type="PROSITE" id="PS50026">
    <property type="entry name" value="EGF_3"/>
    <property type="match status" value="2"/>
</dbReference>
<feature type="domain" description="EGF-like" evidence="6">
    <location>
        <begin position="315"/>
        <end position="351"/>
    </location>
</feature>
<dbReference type="PANTHER" id="PTHR46513:SF13">
    <property type="entry name" value="EGF-LIKE DOMAIN-CONTAINING PROTEIN"/>
    <property type="match status" value="1"/>
</dbReference>
<feature type="transmembrane region" description="Helical" evidence="4">
    <location>
        <begin position="420"/>
        <end position="446"/>
    </location>
</feature>
<dbReference type="Gene3D" id="2.10.25.10">
    <property type="entry name" value="Laminin"/>
    <property type="match status" value="2"/>
</dbReference>
<feature type="compositionally biased region" description="Basic and acidic residues" evidence="3">
    <location>
        <begin position="544"/>
        <end position="555"/>
    </location>
</feature>
<keyword evidence="8" id="KW-1185">Reference proteome</keyword>
<dbReference type="AlphaFoldDB" id="A0A553N910"/>
<protein>
    <recommendedName>
        <fullName evidence="6">EGF-like domain-containing protein</fullName>
    </recommendedName>
</protein>
<dbReference type="Proteomes" id="UP000318571">
    <property type="component" value="Chromosome 8"/>
</dbReference>
<comment type="caution">
    <text evidence="7">The sequence shown here is derived from an EMBL/GenBank/DDBJ whole genome shotgun (WGS) entry which is preliminary data.</text>
</comment>
<feature type="disulfide bond" evidence="2">
    <location>
        <begin position="378"/>
        <end position="387"/>
    </location>
</feature>
<accession>A0A553N910</accession>
<dbReference type="EMBL" id="VCGU01000459">
    <property type="protein sequence ID" value="TRY61900.1"/>
    <property type="molecule type" value="Genomic_DNA"/>
</dbReference>
<dbReference type="PROSITE" id="PS00022">
    <property type="entry name" value="EGF_1"/>
    <property type="match status" value="1"/>
</dbReference>
<feature type="region of interest" description="Disordered" evidence="3">
    <location>
        <begin position="464"/>
        <end position="483"/>
    </location>
</feature>
<keyword evidence="1 2" id="KW-0245">EGF-like domain</keyword>
<dbReference type="OMA" id="RCEQNST"/>
<feature type="disulfide bond" evidence="2">
    <location>
        <begin position="355"/>
        <end position="365"/>
    </location>
</feature>
<dbReference type="STRING" id="6832.A0A553N910"/>
<dbReference type="GO" id="GO:0005886">
    <property type="term" value="C:plasma membrane"/>
    <property type="evidence" value="ECO:0007669"/>
    <property type="project" value="TreeGrafter"/>
</dbReference>
<evidence type="ECO:0000256" key="4">
    <source>
        <dbReference type="SAM" id="Phobius"/>
    </source>
</evidence>
<name>A0A553N910_TIGCA</name>
<dbReference type="SMART" id="SM00181">
    <property type="entry name" value="EGF"/>
    <property type="match status" value="2"/>
</dbReference>
<comment type="caution">
    <text evidence="2">Lacks conserved residue(s) required for the propagation of feature annotation.</text>
</comment>
<dbReference type="OrthoDB" id="382013at2759"/>
<evidence type="ECO:0000256" key="3">
    <source>
        <dbReference type="SAM" id="MobiDB-lite"/>
    </source>
</evidence>
<feature type="chain" id="PRO_5021915380" description="EGF-like domain-containing protein" evidence="5">
    <location>
        <begin position="22"/>
        <end position="578"/>
    </location>
</feature>
<dbReference type="SUPFAM" id="SSF63825">
    <property type="entry name" value="YWTD domain"/>
    <property type="match status" value="1"/>
</dbReference>
<evidence type="ECO:0000313" key="7">
    <source>
        <dbReference type="EMBL" id="TRY61900.1"/>
    </source>
</evidence>
<evidence type="ECO:0000259" key="6">
    <source>
        <dbReference type="PROSITE" id="PS50026"/>
    </source>
</evidence>
<evidence type="ECO:0000256" key="5">
    <source>
        <dbReference type="SAM" id="SignalP"/>
    </source>
</evidence>